<dbReference type="GO" id="GO:1990414">
    <property type="term" value="P:replication-born double-strand break repair via sister chromatid exchange"/>
    <property type="evidence" value="ECO:0007669"/>
    <property type="project" value="TreeGrafter"/>
</dbReference>
<dbReference type="GO" id="GO:0005634">
    <property type="term" value="C:nucleus"/>
    <property type="evidence" value="ECO:0007669"/>
    <property type="project" value="UniProtKB-SubCell"/>
</dbReference>
<reference evidence="4 5" key="1">
    <citation type="journal article" date="2018" name="Mol. Biol. Evol.">
        <title>Broad Genomic Sampling Reveals a Smut Pathogenic Ancestry of the Fungal Clade Ustilaginomycotina.</title>
        <authorList>
            <person name="Kijpornyongpan T."/>
            <person name="Mondo S.J."/>
            <person name="Barry K."/>
            <person name="Sandor L."/>
            <person name="Lee J."/>
            <person name="Lipzen A."/>
            <person name="Pangilinan J."/>
            <person name="LaButti K."/>
            <person name="Hainaut M."/>
            <person name="Henrissat B."/>
            <person name="Grigoriev I.V."/>
            <person name="Spatafora J.W."/>
            <person name="Aime M.C."/>
        </authorList>
    </citation>
    <scope>NUCLEOTIDE SEQUENCE [LARGE SCALE GENOMIC DNA]</scope>
    <source>
        <strain evidence="4 5">MCA 4718</strain>
    </source>
</reference>
<dbReference type="OrthoDB" id="10071381at2759"/>
<sequence>MFYNHEFLNRRRGGLGIVWLVATLGSRTNLRKVTRKELEKVNIVKACASVIAPPEPVALRLSAQLMYGVIRVYSQKSEQLLADVTAMHTTVRKSLSAISVAIVVGGGDVDMPAVSHRHAEALTLPDNPAPYAGDFDQPFAWDWELNLDSHGEGISMSGISSGARLPASPSPTPARDRFTAAKEKITLPSHRTDQGLFGDIEEGRGGQLGESLDMNMMDFAGDDGMALDLGLGDGLDIPTIDETATHHFAVGDLSSSVNGAEPVWGDPQPDSHDALDDLQLGLDTATGVITAPAPPQEAQDIESSLESFLLGPPMPAAPATRRKTVSFSLEDPRIEVRV</sequence>
<keyword evidence="2" id="KW-0539">Nucleus</keyword>
<dbReference type="EMBL" id="KZ819333">
    <property type="protein sequence ID" value="PWN18997.1"/>
    <property type="molecule type" value="Genomic_DNA"/>
</dbReference>
<evidence type="ECO:0000259" key="3">
    <source>
        <dbReference type="Pfam" id="PF04825"/>
    </source>
</evidence>
<dbReference type="GeneID" id="37017098"/>
<dbReference type="PANTHER" id="PTHR12585">
    <property type="entry name" value="SCC1 / RAD21 FAMILY MEMBER"/>
    <property type="match status" value="1"/>
</dbReference>
<accession>A0A316U123</accession>
<evidence type="ECO:0000313" key="5">
    <source>
        <dbReference type="Proteomes" id="UP000245942"/>
    </source>
</evidence>
<dbReference type="RefSeq" id="XP_025346157.1">
    <property type="nucleotide sequence ID" value="XM_025495364.1"/>
</dbReference>
<feature type="domain" description="Rad21/Rec8-like protein N-terminal" evidence="3">
    <location>
        <begin position="1"/>
        <end position="99"/>
    </location>
</feature>
<protein>
    <recommendedName>
        <fullName evidence="3">Rad21/Rec8-like protein N-terminal domain-containing protein</fullName>
    </recommendedName>
</protein>
<evidence type="ECO:0000313" key="4">
    <source>
        <dbReference type="EMBL" id="PWN18997.1"/>
    </source>
</evidence>
<name>A0A316U123_9BASI</name>
<dbReference type="Pfam" id="PF04825">
    <property type="entry name" value="Rad21_Rec8_N"/>
    <property type="match status" value="1"/>
</dbReference>
<dbReference type="GO" id="GO:0008278">
    <property type="term" value="C:cohesin complex"/>
    <property type="evidence" value="ECO:0007669"/>
    <property type="project" value="InterPro"/>
</dbReference>
<dbReference type="AlphaFoldDB" id="A0A316U123"/>
<proteinExistence type="predicted"/>
<dbReference type="InterPro" id="IPR039781">
    <property type="entry name" value="Rad21/Rec8-like"/>
</dbReference>
<gene>
    <name evidence="4" type="ORF">BCV69DRAFT_55267</name>
</gene>
<comment type="subcellular location">
    <subcellularLocation>
        <location evidence="1">Nucleus</location>
    </subcellularLocation>
</comment>
<dbReference type="GO" id="GO:0007062">
    <property type="term" value="P:sister chromatid cohesion"/>
    <property type="evidence" value="ECO:0007669"/>
    <property type="project" value="InterPro"/>
</dbReference>
<keyword evidence="5" id="KW-1185">Reference proteome</keyword>
<evidence type="ECO:0000256" key="2">
    <source>
        <dbReference type="ARBA" id="ARBA00023242"/>
    </source>
</evidence>
<dbReference type="PANTHER" id="PTHR12585:SF69">
    <property type="entry name" value="FI11703P"/>
    <property type="match status" value="1"/>
</dbReference>
<dbReference type="Proteomes" id="UP000245942">
    <property type="component" value="Unassembled WGS sequence"/>
</dbReference>
<dbReference type="GO" id="GO:0003682">
    <property type="term" value="F:chromatin binding"/>
    <property type="evidence" value="ECO:0007669"/>
    <property type="project" value="TreeGrafter"/>
</dbReference>
<dbReference type="STRING" id="1684307.A0A316U123"/>
<organism evidence="4 5">
    <name type="scientific">Pseudomicrostroma glucosiphilum</name>
    <dbReference type="NCBI Taxonomy" id="1684307"/>
    <lineage>
        <taxon>Eukaryota</taxon>
        <taxon>Fungi</taxon>
        <taxon>Dikarya</taxon>
        <taxon>Basidiomycota</taxon>
        <taxon>Ustilaginomycotina</taxon>
        <taxon>Exobasidiomycetes</taxon>
        <taxon>Microstromatales</taxon>
        <taxon>Microstromatales incertae sedis</taxon>
        <taxon>Pseudomicrostroma</taxon>
    </lineage>
</organism>
<evidence type="ECO:0000256" key="1">
    <source>
        <dbReference type="ARBA" id="ARBA00004123"/>
    </source>
</evidence>
<dbReference type="InterPro" id="IPR006910">
    <property type="entry name" value="Rad21_Rec8_N"/>
</dbReference>